<evidence type="ECO:0000313" key="2">
    <source>
        <dbReference type="Proteomes" id="UP000004277"/>
    </source>
</evidence>
<keyword evidence="2" id="KW-1185">Reference proteome</keyword>
<dbReference type="EMBL" id="AKCV02000025">
    <property type="protein sequence ID" value="TMS57071.1"/>
    <property type="molecule type" value="Genomic_DNA"/>
</dbReference>
<reference evidence="1" key="1">
    <citation type="submission" date="2019-05" db="EMBL/GenBank/DDBJ databases">
        <title>Revised genome assembly of Burkholderiaceae (previously Ralstonia) sp. PBA.</title>
        <authorList>
            <person name="Gan H.M."/>
        </authorList>
    </citation>
    <scope>NUCLEOTIDE SEQUENCE</scope>
    <source>
        <strain evidence="1">PBA</strain>
    </source>
</reference>
<organism evidence="1 2">
    <name type="scientific">Imbroritus primus</name>
    <dbReference type="NCBI Taxonomy" id="3058603"/>
    <lineage>
        <taxon>Bacteria</taxon>
        <taxon>Pseudomonadati</taxon>
        <taxon>Pseudomonadota</taxon>
        <taxon>Betaproteobacteria</taxon>
        <taxon>Burkholderiales</taxon>
        <taxon>Burkholderiaceae</taxon>
        <taxon>Imbroritus</taxon>
    </lineage>
</organism>
<sequence>MSKRYFEVLEEFATHVGVDSKKEFLEEQELMIERTVVGFLWEGDEENGDVIFFIRLGAPGAARLQEIAVQLLEANYLAAGVGGSTIGVHHDSGEVVISSSINAHGLTGESLAGVIGGFLDTAAQWESVVKGQPDSAAAPASSGAVAPEALTDLQRMSMGLRA</sequence>
<protein>
    <submittedName>
        <fullName evidence="1">Uncharacterized protein</fullName>
    </submittedName>
</protein>
<gene>
    <name evidence="1" type="ORF">MW7_014000</name>
</gene>
<comment type="caution">
    <text evidence="1">The sequence shown here is derived from an EMBL/GenBank/DDBJ whole genome shotgun (WGS) entry which is preliminary data.</text>
</comment>
<evidence type="ECO:0000313" key="1">
    <source>
        <dbReference type="EMBL" id="TMS57071.1"/>
    </source>
</evidence>
<accession>A0ACD3SLR9</accession>
<name>A0ACD3SLR9_9BURK</name>
<proteinExistence type="predicted"/>
<dbReference type="Proteomes" id="UP000004277">
    <property type="component" value="Unassembled WGS sequence"/>
</dbReference>